<dbReference type="PANTHER" id="PTHR33913">
    <property type="entry name" value="ALEURONE LAYER MORPHOGENESIS PROTEIN"/>
    <property type="match status" value="1"/>
</dbReference>
<accession>A0AAN8UD15</accession>
<evidence type="ECO:0008006" key="5">
    <source>
        <dbReference type="Google" id="ProtNLM"/>
    </source>
</evidence>
<dbReference type="AlphaFoldDB" id="A0AAN8UD15"/>
<proteinExistence type="predicted"/>
<dbReference type="Proteomes" id="UP001370490">
    <property type="component" value="Unassembled WGS sequence"/>
</dbReference>
<protein>
    <recommendedName>
        <fullName evidence="5">DRBM domain-containing protein</fullName>
    </recommendedName>
</protein>
<dbReference type="InterPro" id="IPR057237">
    <property type="entry name" value="DUF7915"/>
</dbReference>
<dbReference type="EMBL" id="JBAMMX010000026">
    <property type="protein sequence ID" value="KAK6914573.1"/>
    <property type="molecule type" value="Genomic_DNA"/>
</dbReference>
<feature type="domain" description="DUF7913" evidence="1">
    <location>
        <begin position="8"/>
        <end position="127"/>
    </location>
</feature>
<organism evidence="3 4">
    <name type="scientific">Dillenia turbinata</name>
    <dbReference type="NCBI Taxonomy" id="194707"/>
    <lineage>
        <taxon>Eukaryota</taxon>
        <taxon>Viridiplantae</taxon>
        <taxon>Streptophyta</taxon>
        <taxon>Embryophyta</taxon>
        <taxon>Tracheophyta</taxon>
        <taxon>Spermatophyta</taxon>
        <taxon>Magnoliopsida</taxon>
        <taxon>eudicotyledons</taxon>
        <taxon>Gunneridae</taxon>
        <taxon>Pentapetalae</taxon>
        <taxon>Dilleniales</taxon>
        <taxon>Dilleniaceae</taxon>
        <taxon>Dillenia</taxon>
    </lineage>
</organism>
<dbReference type="Gene3D" id="3.30.160.20">
    <property type="match status" value="1"/>
</dbReference>
<evidence type="ECO:0000313" key="3">
    <source>
        <dbReference type="EMBL" id="KAK6914573.1"/>
    </source>
</evidence>
<gene>
    <name evidence="3" type="ORF">RJ641_021894</name>
</gene>
<dbReference type="Pfam" id="PF25500">
    <property type="entry name" value="DUF7913"/>
    <property type="match status" value="1"/>
</dbReference>
<dbReference type="InterPro" id="IPR057235">
    <property type="entry name" value="DUF7913"/>
</dbReference>
<dbReference type="SUPFAM" id="SSF54768">
    <property type="entry name" value="dsRNA-binding domain-like"/>
    <property type="match status" value="1"/>
</dbReference>
<keyword evidence="4" id="KW-1185">Reference proteome</keyword>
<name>A0AAN8UD15_9MAGN</name>
<evidence type="ECO:0000313" key="4">
    <source>
        <dbReference type="Proteomes" id="UP001370490"/>
    </source>
</evidence>
<feature type="domain" description="DUF7915" evidence="2">
    <location>
        <begin position="163"/>
        <end position="312"/>
    </location>
</feature>
<evidence type="ECO:0000259" key="1">
    <source>
        <dbReference type="Pfam" id="PF25500"/>
    </source>
</evidence>
<sequence>MAENSIVEVSPTEDTVQALIEYLVDPMLPFKSSMGNAPSPSQQLSVARQVHAAVLLYNYYHRKEHPQLDFLNFESFCKLAVALKPSLLLYMKLMQASLDTELEDADKQLSVTEKMIMEACDICAGLDASKDAPCIDGWKTSKVTVFLIDSRKENCLLLFSSITQGVWSVIEKTLDITNGSSQGVVEPKQVYKKKKGTKKTVKEEGNNEEFGFRQIAFLAVKEMTGISQADLVVLEYHVVYSLTKEKTTAHFYIMQCTKSIGEDVIQVPIRDVIESVQGPLVKRCSKSWVVTPVVEYFHVLPYSNILSNWLARGSDPMSALGAASMSGSESIQKLESNMDIDGPKNSGVGDIQLDNGILKQKCNGGFVNDLPDNSCAPCKKDEDNYSMEIAQSDEKVCSPDTVQVDHNKIPCLLGSDLNPSSSSDNTNMKEIGSMTNPCMNGAKAEGVVIGNDNCRNITSDRDEKAIENRALVAYQPNYGQLYKVQVTIASKDKALSETALRVLHNKRDKLCRQQREIEDNIAWCDRRILAISSGSMDDLAMKLETIIEGCNEGCVRTTTETQDTISQNSEDHGLLVHMKRKRISEAVLNLRTPCQDLDDVCCANNWILPVYRVTPADGGFKAKVTVTGADFEITVAGESCASPRESRESAASNVLTKLRCTSRNELSHIILVMDSKVVLSQNNNDKIVVEN</sequence>
<evidence type="ECO:0000259" key="2">
    <source>
        <dbReference type="Pfam" id="PF25502"/>
    </source>
</evidence>
<dbReference type="Pfam" id="PF25502">
    <property type="entry name" value="DUF7915"/>
    <property type="match status" value="1"/>
</dbReference>
<reference evidence="3 4" key="1">
    <citation type="submission" date="2023-12" db="EMBL/GenBank/DDBJ databases">
        <title>A high-quality genome assembly for Dillenia turbinata (Dilleniales).</title>
        <authorList>
            <person name="Chanderbali A."/>
        </authorList>
    </citation>
    <scope>NUCLEOTIDE SEQUENCE [LARGE SCALE GENOMIC DNA]</scope>
    <source>
        <strain evidence="3">LSX21</strain>
        <tissue evidence="3">Leaf</tissue>
    </source>
</reference>
<dbReference type="PANTHER" id="PTHR33913:SF1">
    <property type="entry name" value="DRBM DOMAIN-CONTAINING PROTEIN"/>
    <property type="match status" value="1"/>
</dbReference>
<comment type="caution">
    <text evidence="3">The sequence shown here is derived from an EMBL/GenBank/DDBJ whole genome shotgun (WGS) entry which is preliminary data.</text>
</comment>